<dbReference type="GO" id="GO:0000070">
    <property type="term" value="P:mitotic sister chromatid segregation"/>
    <property type="evidence" value="ECO:0007669"/>
    <property type="project" value="TreeGrafter"/>
</dbReference>
<dbReference type="PANTHER" id="PTHR15688">
    <property type="entry name" value="KINETOCHORE-ASSOCIATED PROTEIN 1"/>
    <property type="match status" value="1"/>
</dbReference>
<protein>
    <recommendedName>
        <fullName evidence="6">RZZ complex subunit KNTC1/ROD C-terminal domain-containing protein</fullName>
    </recommendedName>
</protein>
<dbReference type="GO" id="GO:0005828">
    <property type="term" value="C:kinetochore microtubule"/>
    <property type="evidence" value="ECO:0007669"/>
    <property type="project" value="TreeGrafter"/>
</dbReference>
<feature type="domain" description="KNTC1 third ARM-repeats" evidence="2">
    <location>
        <begin position="1204"/>
        <end position="1413"/>
    </location>
</feature>
<dbReference type="SUPFAM" id="SSF50978">
    <property type="entry name" value="WD40 repeat-like"/>
    <property type="match status" value="1"/>
</dbReference>
<sequence length="1963" mass="228043">MGDFEVRQSEFPKADETINCGKLENLYEVVTLTSFKCDNENITDVAVNSTTKNGYLYFATNNILKICDGQCFSNVIFNKSFNSNINNLSVSSNSPFVALGTESGLVELIYCNEYQNSSIFSKCLLENSVPQNVFAEAFILEDDLSLVDNFLVIYQSGNIFRVSIKKEDEHGPFQFDVKELFSLNSNINLSAFNFPFVSTNGTNGTLNILNVHTNESIFEDNLQFKKIMPFKRGFLCLNFDGSLTKICSLTLKCSKIYYDYFLDDILLLQDETKILTVTKPNEIGDYFLQLIDTDFKEIFSLKLNYPVHLISTNSTEYDIMFMYYIIDNEGKFIEFNLQQVYETDHESRYSKLISMGRFDEAEALAKKYNIDPSFMLKAKAQLLVDKTECNSDDISKLISLMDSIYDGPFKLQCCNKVDFSQFSDVKRILEYGSRIQLNSREEKKEQILYLKNTLNELLFRCTTFTALSGNNKDIQSWLNFSQCNLLDEIKHYLRNQRIEDAILLYSRLDQATTRTINQDFVNEILNIFNEFQWELYQPFLPVFILTSAIECPSIVTAVSNWLCNKILAMEAKRKDFCEYAIKIVRYVIEIFIGLEQSNEEDYHQLTHCLRGLKILRKLKNEFNVGVELIDFLEGPQAFVSTLLNLPLSPETYENVLKKFCLSYMLQHKIDCNEIFEEKISEHLIDFDVKCLPYVDILLSHIDSVDVVIQSVSEILLKAPVPWAGEVKALAYRTMHNYRGTEKIKYMLANEVPYSVINNPNYSIDFRDGFDNVINGMIAVGVPEVVDDIFKLCVVDSEYVTATLVLIDHFVLKKCEINEALSVLNRNKPDVIELCIEKIILKAELAFQDGIFVTSQLRNYATFLERLLEKFPHVDDGESSIREIVALFWINKYFKLNLSYSEIQDKMNYLNILETISRSLSIDSDFDEILEHSKRIAYYLSKDKDEVLMQLCDCIKRFAIIIKSAEYMCAKTTSSKNQCLMAMLILKYLGYVETEPVNTTFFDSCDQTLPIFNLSPEGNGKFVNALKLAEKLIGEASLQDDKDFVVYDILMWVRTCFYLIRPPDHLKSNVIPSSTVLKTINACYLSFIKMKKTSYDSYSGYYNFFASETDTDEDIHSAIKLIQSSLDVFFRESQHLTLFSLLSTLSVYFGYSDNDGTAKFEETYQAASPMSEYSRTSEAKRELGCSKLQEGNTVVENIKLIRNKCIRELIKVIVLQENIDTGFLIDLFDFFDKDCYKYLFNCLSTFKRDPKKLETLSKVGLELSELHGNNKGKTAMVATIISCKWWRKYSDIQEKTSYDDFFRVNAKLRLKVLLELNAMQLEDIPEYCLDYELEPEVCYREYLKSLLTNFKTEYEIEVDDEGKRKLIIKTSIDDFFKKCMVALDCIKDKQKMFDIMEELLQKLNFYYYEVFITIYRILGANDYSKELELLDFLTCYSRIRSPSQREIDQWYVLLSNPDVQILDPLSEFRFPYSFLLFSSDIWSILRSEIGLDCYTDWLCLTNLLNDYLKIDDICTFAVKQEVLRKTADYPPSEDWVMCPKLNDLIEKVDECLQNMKNLEVATATAYFLMNSIPNGADKLNAAKLCVKYAKQYRNQNPDDFNANEAYAKIESKVKFLSVCRILTLHNLNREDYLSQYNQPAILIKSLYERENVSKASFDELDINGAAYELAEFFKLDIKDLKVHLLEFWLSQNEHDSANDSSGQLISDEDYLTKAKYLCRDGDQDYWELHLLNIVLNESGQNWHLRESLKVNAAKCFYGIMNEERIVEITKSTLQEFRDFINKLELLRDLKLIGITLDMDGLKNTNKRDLIKKLSHMGTHLAIKCMGSICVIYNIEKSKYWEYIINSCIRLEKISEFKTYVRFLRNHLDKSFYLKAWQVIVDEAFKKIKTMDGEQLESSLVDIFRMIQSCPVAFNLNFEKCVKVCLEIRKEEYVKQLLRYIPDDSKTRLTQLLENNVTNKQMIIN</sequence>
<dbReference type="InterPro" id="IPR055405">
    <property type="entry name" value="ARM_KNTC1_3rd"/>
</dbReference>
<dbReference type="Proteomes" id="UP001153712">
    <property type="component" value="Chromosome 1"/>
</dbReference>
<reference evidence="4" key="1">
    <citation type="submission" date="2022-01" db="EMBL/GenBank/DDBJ databases">
        <authorList>
            <person name="King R."/>
        </authorList>
    </citation>
    <scope>NUCLEOTIDE SEQUENCE</scope>
</reference>
<dbReference type="InterPro" id="IPR036322">
    <property type="entry name" value="WD40_repeat_dom_sf"/>
</dbReference>
<dbReference type="GO" id="GO:1990423">
    <property type="term" value="C:RZZ complex"/>
    <property type="evidence" value="ECO:0007669"/>
    <property type="project" value="TreeGrafter"/>
</dbReference>
<accession>A0A9N9TFP4</accession>
<feature type="domain" description="RZZ complex subunit KNTC1/ROD C-terminal" evidence="1">
    <location>
        <begin position="1460"/>
        <end position="1945"/>
    </location>
</feature>
<dbReference type="GO" id="GO:1903394">
    <property type="term" value="P:protein localization to kinetochore involved in kinetochore assembly"/>
    <property type="evidence" value="ECO:0007669"/>
    <property type="project" value="TreeGrafter"/>
</dbReference>
<dbReference type="Pfam" id="PF24515">
    <property type="entry name" value="ARM_KNTC1_3rd"/>
    <property type="match status" value="1"/>
</dbReference>
<evidence type="ECO:0000313" key="4">
    <source>
        <dbReference type="EMBL" id="CAG9854949.1"/>
    </source>
</evidence>
<organism evidence="4 5">
    <name type="scientific">Phyllotreta striolata</name>
    <name type="common">Striped flea beetle</name>
    <name type="synonym">Crioceris striolata</name>
    <dbReference type="NCBI Taxonomy" id="444603"/>
    <lineage>
        <taxon>Eukaryota</taxon>
        <taxon>Metazoa</taxon>
        <taxon>Ecdysozoa</taxon>
        <taxon>Arthropoda</taxon>
        <taxon>Hexapoda</taxon>
        <taxon>Insecta</taxon>
        <taxon>Pterygota</taxon>
        <taxon>Neoptera</taxon>
        <taxon>Endopterygota</taxon>
        <taxon>Coleoptera</taxon>
        <taxon>Polyphaga</taxon>
        <taxon>Cucujiformia</taxon>
        <taxon>Chrysomeloidea</taxon>
        <taxon>Chrysomelidae</taxon>
        <taxon>Galerucinae</taxon>
        <taxon>Alticini</taxon>
        <taxon>Phyllotreta</taxon>
    </lineage>
</organism>
<evidence type="ECO:0000259" key="1">
    <source>
        <dbReference type="Pfam" id="PF10493"/>
    </source>
</evidence>
<name>A0A9N9TFP4_PHYSR</name>
<dbReference type="OrthoDB" id="343783at2759"/>
<evidence type="ECO:0000259" key="2">
    <source>
        <dbReference type="Pfam" id="PF24515"/>
    </source>
</evidence>
<feature type="domain" description="KNTC1 first ARM-repeats" evidence="3">
    <location>
        <begin position="351"/>
        <end position="575"/>
    </location>
</feature>
<keyword evidence="5" id="KW-1185">Reference proteome</keyword>
<dbReference type="InterPro" id="IPR019527">
    <property type="entry name" value="RZZ-complex_KNTC1/ROD_C"/>
</dbReference>
<dbReference type="InterPro" id="IPR055403">
    <property type="entry name" value="ARM_KNTC1_1st"/>
</dbReference>
<dbReference type="PANTHER" id="PTHR15688:SF1">
    <property type="entry name" value="KINETOCHORE-ASSOCIATED PROTEIN 1"/>
    <property type="match status" value="1"/>
</dbReference>
<evidence type="ECO:0008006" key="6">
    <source>
        <dbReference type="Google" id="ProtNLM"/>
    </source>
</evidence>
<gene>
    <name evidence="4" type="ORF">PHYEVI_LOCUS1409</name>
</gene>
<dbReference type="Pfam" id="PF10493">
    <property type="entry name" value="Rod_C"/>
    <property type="match status" value="1"/>
</dbReference>
<dbReference type="GO" id="GO:0031267">
    <property type="term" value="F:small GTPase binding"/>
    <property type="evidence" value="ECO:0007669"/>
    <property type="project" value="TreeGrafter"/>
</dbReference>
<dbReference type="GO" id="GO:0007094">
    <property type="term" value="P:mitotic spindle assembly checkpoint signaling"/>
    <property type="evidence" value="ECO:0007669"/>
    <property type="project" value="TreeGrafter"/>
</dbReference>
<dbReference type="Pfam" id="PF24520">
    <property type="entry name" value="ARM_KNTC1_1st"/>
    <property type="match status" value="1"/>
</dbReference>
<dbReference type="InterPro" id="IPR052802">
    <property type="entry name" value="KNTC1"/>
</dbReference>
<evidence type="ECO:0000313" key="5">
    <source>
        <dbReference type="Proteomes" id="UP001153712"/>
    </source>
</evidence>
<proteinExistence type="predicted"/>
<dbReference type="EMBL" id="OU900094">
    <property type="protein sequence ID" value="CAG9854949.1"/>
    <property type="molecule type" value="Genomic_DNA"/>
</dbReference>
<evidence type="ECO:0000259" key="3">
    <source>
        <dbReference type="Pfam" id="PF24520"/>
    </source>
</evidence>
<dbReference type="GO" id="GO:0005737">
    <property type="term" value="C:cytoplasm"/>
    <property type="evidence" value="ECO:0007669"/>
    <property type="project" value="TreeGrafter"/>
</dbReference>